<dbReference type="AlphaFoldDB" id="A0A1H9FT93"/>
<protein>
    <submittedName>
        <fullName evidence="2">Uncharacterized protein</fullName>
    </submittedName>
</protein>
<dbReference type="EMBL" id="FOEN01000010">
    <property type="protein sequence ID" value="SEQ41152.1"/>
    <property type="molecule type" value="Genomic_DNA"/>
</dbReference>
<accession>A0A1H9FT93</accession>
<evidence type="ECO:0000313" key="3">
    <source>
        <dbReference type="Proteomes" id="UP000198833"/>
    </source>
</evidence>
<feature type="region of interest" description="Disordered" evidence="1">
    <location>
        <begin position="80"/>
        <end position="124"/>
    </location>
</feature>
<evidence type="ECO:0000313" key="2">
    <source>
        <dbReference type="EMBL" id="SEQ41152.1"/>
    </source>
</evidence>
<organism evidence="2 3">
    <name type="scientific">Ignavigranum ruoffiae</name>
    <dbReference type="NCBI Taxonomy" id="89093"/>
    <lineage>
        <taxon>Bacteria</taxon>
        <taxon>Bacillati</taxon>
        <taxon>Bacillota</taxon>
        <taxon>Bacilli</taxon>
        <taxon>Lactobacillales</taxon>
        <taxon>Aerococcaceae</taxon>
        <taxon>Ignavigranum</taxon>
    </lineage>
</organism>
<dbReference type="RefSeq" id="WP_092572486.1">
    <property type="nucleotide sequence ID" value="NZ_FOEN01000010.1"/>
</dbReference>
<reference evidence="2 3" key="1">
    <citation type="submission" date="2016-10" db="EMBL/GenBank/DDBJ databases">
        <authorList>
            <person name="de Groot N.N."/>
        </authorList>
    </citation>
    <scope>NUCLEOTIDE SEQUENCE [LARGE SCALE GENOMIC DNA]</scope>
    <source>
        <strain evidence="2 3">DSM 15695</strain>
    </source>
</reference>
<evidence type="ECO:0000256" key="1">
    <source>
        <dbReference type="SAM" id="MobiDB-lite"/>
    </source>
</evidence>
<sequence length="241" mass="27307">MKDYQKPAVYQHKDKEPAFVSAPQFNTGSRSSFQPAIGKNQTSLKPILHSQRVLDANKTQTVTVSPNYRVPFMATQTFKESVENDSNAEETPVAPVKKEQAEHWEHSSGPSQMSTPDYAIPFLKSPQGKFKDGRRINQDYNGSVQEALFDASMVGQENRKETPISNKPDKPATAPFVYQPAIKETKNLVQESFFDDQMNIKENLVTRSYGEQAAYCLDIRSLSKRMIKSKNSFLLFENEED</sequence>
<name>A0A1H9FT93_9LACT</name>
<gene>
    <name evidence="2" type="ORF">SAMN04488558_11020</name>
</gene>
<dbReference type="STRING" id="89093.SAMN04488558_11020"/>
<proteinExistence type="predicted"/>
<keyword evidence="3" id="KW-1185">Reference proteome</keyword>
<dbReference type="Proteomes" id="UP000198833">
    <property type="component" value="Unassembled WGS sequence"/>
</dbReference>
<feature type="compositionally biased region" description="Basic and acidic residues" evidence="1">
    <location>
        <begin position="96"/>
        <end position="106"/>
    </location>
</feature>